<evidence type="ECO:0000256" key="3">
    <source>
        <dbReference type="ARBA" id="ARBA00006288"/>
    </source>
</evidence>
<dbReference type="InterPro" id="IPR036250">
    <property type="entry name" value="AcylCo_DH-like_C"/>
</dbReference>
<dbReference type="InterPro" id="IPR012258">
    <property type="entry name" value="Acyl-CoA_oxidase"/>
</dbReference>
<evidence type="ECO:0000256" key="8">
    <source>
        <dbReference type="ARBA" id="ARBA00023002"/>
    </source>
</evidence>
<dbReference type="GO" id="GO:0071949">
    <property type="term" value="F:FAD binding"/>
    <property type="evidence" value="ECO:0007669"/>
    <property type="project" value="InterPro"/>
</dbReference>
<evidence type="ECO:0000256" key="10">
    <source>
        <dbReference type="ARBA" id="ARBA00023140"/>
    </source>
</evidence>
<dbReference type="GO" id="GO:0005504">
    <property type="term" value="F:fatty acid binding"/>
    <property type="evidence" value="ECO:0007669"/>
    <property type="project" value="TreeGrafter"/>
</dbReference>
<keyword evidence="10" id="KW-0576">Peroxisome</keyword>
<dbReference type="Gene3D" id="1.10.540.10">
    <property type="entry name" value="Acyl-CoA dehydrogenase/oxidase, N-terminal domain"/>
    <property type="match status" value="1"/>
</dbReference>
<dbReference type="Pfam" id="PF02770">
    <property type="entry name" value="Acyl-CoA_dh_M"/>
    <property type="match status" value="1"/>
</dbReference>
<feature type="domain" description="Acyl-CoA oxidase/dehydrogenase middle" evidence="12">
    <location>
        <begin position="130"/>
        <end position="239"/>
    </location>
</feature>
<evidence type="ECO:0000259" key="13">
    <source>
        <dbReference type="Pfam" id="PF22924"/>
    </source>
</evidence>
<dbReference type="KEGG" id="euz:DVS28_a2375"/>
<keyword evidence="6" id="KW-0274">FAD</keyword>
<evidence type="ECO:0000256" key="5">
    <source>
        <dbReference type="ARBA" id="ARBA00022630"/>
    </source>
</evidence>
<dbReference type="RefSeq" id="WP_216826574.1">
    <property type="nucleotide sequence ID" value="NZ_CP031165.1"/>
</dbReference>
<dbReference type="SUPFAM" id="SSF56645">
    <property type="entry name" value="Acyl-CoA dehydrogenase NM domain-like"/>
    <property type="match status" value="1"/>
</dbReference>
<evidence type="ECO:0000256" key="2">
    <source>
        <dbReference type="ARBA" id="ARBA00004275"/>
    </source>
</evidence>
<evidence type="ECO:0000256" key="1">
    <source>
        <dbReference type="ARBA" id="ARBA00001974"/>
    </source>
</evidence>
<keyword evidence="9" id="KW-0443">Lipid metabolism</keyword>
<dbReference type="GO" id="GO:0003997">
    <property type="term" value="F:acyl-CoA oxidase activity"/>
    <property type="evidence" value="ECO:0007669"/>
    <property type="project" value="UniProtKB-EC"/>
</dbReference>
<dbReference type="InterPro" id="IPR009100">
    <property type="entry name" value="AcylCoA_DH/oxidase_NM_dom_sf"/>
</dbReference>
<keyword evidence="8" id="KW-0560">Oxidoreductase</keyword>
<evidence type="ECO:0000256" key="6">
    <source>
        <dbReference type="ARBA" id="ARBA00022827"/>
    </source>
</evidence>
<dbReference type="Proteomes" id="UP000264006">
    <property type="component" value="Chromosome"/>
</dbReference>
<dbReference type="AlphaFoldDB" id="A0A346XXV9"/>
<reference evidence="14 15" key="1">
    <citation type="submission" date="2018-09" db="EMBL/GenBank/DDBJ databases">
        <title>Complete genome sequence of Euzebya sp. DY32-46 isolated from seawater of Pacific Ocean.</title>
        <authorList>
            <person name="Xu L."/>
            <person name="Wu Y.-H."/>
            <person name="Xu X.-W."/>
        </authorList>
    </citation>
    <scope>NUCLEOTIDE SEQUENCE [LARGE SCALE GENOMIC DNA]</scope>
    <source>
        <strain evidence="14 15">DY32-46</strain>
    </source>
</reference>
<feature type="domain" description="Acyl-CoA oxidase C-alpha1" evidence="13">
    <location>
        <begin position="275"/>
        <end position="432"/>
    </location>
</feature>
<proteinExistence type="inferred from homology"/>
<dbReference type="InterPro" id="IPR055060">
    <property type="entry name" value="ACOX_C_alpha1"/>
</dbReference>
<comment type="cofactor">
    <cofactor evidence="1">
        <name>FAD</name>
        <dbReference type="ChEBI" id="CHEBI:57692"/>
    </cofactor>
</comment>
<evidence type="ECO:0000313" key="14">
    <source>
        <dbReference type="EMBL" id="AXV07056.1"/>
    </source>
</evidence>
<dbReference type="Pfam" id="PF01756">
    <property type="entry name" value="ACOX"/>
    <property type="match status" value="1"/>
</dbReference>
<evidence type="ECO:0000259" key="11">
    <source>
        <dbReference type="Pfam" id="PF01756"/>
    </source>
</evidence>
<gene>
    <name evidence="14" type="ORF">DVS28_a2375</name>
</gene>
<comment type="similarity">
    <text evidence="3">Belongs to the acyl-CoA oxidase family.</text>
</comment>
<dbReference type="Pfam" id="PF22924">
    <property type="entry name" value="ACOX_C_alpha1"/>
    <property type="match status" value="1"/>
</dbReference>
<dbReference type="InterPro" id="IPR002655">
    <property type="entry name" value="Acyl-CoA_oxidase_C"/>
</dbReference>
<dbReference type="InterPro" id="IPR046373">
    <property type="entry name" value="Acyl-CoA_Oxase/DH_mid-dom_sf"/>
</dbReference>
<organism evidence="14 15">
    <name type="scientific">Euzebya pacifica</name>
    <dbReference type="NCBI Taxonomy" id="1608957"/>
    <lineage>
        <taxon>Bacteria</taxon>
        <taxon>Bacillati</taxon>
        <taxon>Actinomycetota</taxon>
        <taxon>Nitriliruptoria</taxon>
        <taxon>Euzebyales</taxon>
    </lineage>
</organism>
<dbReference type="Gene3D" id="1.20.140.10">
    <property type="entry name" value="Butyryl-CoA Dehydrogenase, subunit A, domain 3"/>
    <property type="match status" value="2"/>
</dbReference>
<dbReference type="FunFam" id="1.20.140.10:FF:000010">
    <property type="entry name" value="Acyl-coenzyme A oxidase"/>
    <property type="match status" value="1"/>
</dbReference>
<sequence>MSTTQSLRTLLDGPHAAVRDEVRTLLKDPDMGPAIGLGVEEHRARVAQQMQRLASHGIGPSLGFPGHVGGHDDPGGGIAAFETLAFGDLSLLVKVGVQWGLFGGAVMQLGNAEQIERYGPDIVTLALPGCFAMTETGHGSDVEQLRTTATYAPADDEFIVHTPDEDARKDYIGNAARDGRMAVVFAQLIVDDTNHGVHALLVPLRDDEHNLLPGVHITDDGHKAGLNGVDNGRITFDAVRVPRTNLLDRFGTVDPDGTYRSTIESRTRRFFTMLGALVQGRTSVSGAAINASKVALTIAVRYGETRRQFSSPDEVQENRLLDYQAHQRLLLPLLARTYALHFAQEELVRRYVASQDGDDAEARREVESIAAGMKAQATWHCNEVMQACREACGGAGYLSENRLPSLRADTDVFATFEGANTVLMQLVAKGLLTGYSEEFSELDLMGTVRFVADRVLDNVVERLRAVPLLQSLRGAAPVRQTEDLRDRGWHCELFADREEHALETVAARIKAGMDDDGDAFAAFNRAQTHVLYAARVHMENVVLGHLTAAVGKCEDDDVRELLGLVADLYALHTIEADRAWFLEHGRLTPETTKGITQMVDVLCNELRPRALELVEAFGVPEEALMAPIATGAEAARQQLRSVAGPA</sequence>
<evidence type="ECO:0000256" key="9">
    <source>
        <dbReference type="ARBA" id="ARBA00023098"/>
    </source>
</evidence>
<keyword evidence="7" id="KW-0276">Fatty acid metabolism</keyword>
<evidence type="ECO:0000259" key="12">
    <source>
        <dbReference type="Pfam" id="PF02770"/>
    </source>
</evidence>
<dbReference type="GO" id="GO:0055088">
    <property type="term" value="P:lipid homeostasis"/>
    <property type="evidence" value="ECO:0007669"/>
    <property type="project" value="TreeGrafter"/>
</dbReference>
<dbReference type="FunFam" id="2.40.110.10:FF:000005">
    <property type="entry name" value="Acyl-coenzyme A oxidase"/>
    <property type="match status" value="1"/>
</dbReference>
<dbReference type="FunFam" id="1.20.140.10:FF:000007">
    <property type="entry name" value="Acyl-coenzyme A oxidase"/>
    <property type="match status" value="1"/>
</dbReference>
<keyword evidence="15" id="KW-1185">Reference proteome</keyword>
<dbReference type="EMBL" id="CP031165">
    <property type="protein sequence ID" value="AXV07056.1"/>
    <property type="molecule type" value="Genomic_DNA"/>
</dbReference>
<protein>
    <recommendedName>
        <fullName evidence="4">acyl-CoA oxidase</fullName>
        <ecNumber evidence="4">1.3.3.6</ecNumber>
    </recommendedName>
</protein>
<comment type="subcellular location">
    <subcellularLocation>
        <location evidence="2">Peroxisome</location>
    </subcellularLocation>
</comment>
<accession>A0A346XXV9</accession>
<evidence type="ECO:0000313" key="15">
    <source>
        <dbReference type="Proteomes" id="UP000264006"/>
    </source>
</evidence>
<dbReference type="PIRSF" id="PIRSF000168">
    <property type="entry name" value="Acyl-CoA_oxidase"/>
    <property type="match status" value="1"/>
</dbReference>
<dbReference type="SUPFAM" id="SSF47203">
    <property type="entry name" value="Acyl-CoA dehydrogenase C-terminal domain-like"/>
    <property type="match status" value="2"/>
</dbReference>
<dbReference type="InterPro" id="IPR006091">
    <property type="entry name" value="Acyl-CoA_Oxase/DH_mid-dom"/>
</dbReference>
<name>A0A346XXV9_9ACTN</name>
<feature type="domain" description="Acyl-CoA oxidase C-terminal" evidence="11">
    <location>
        <begin position="500"/>
        <end position="629"/>
    </location>
</feature>
<evidence type="ECO:0000256" key="4">
    <source>
        <dbReference type="ARBA" id="ARBA00012870"/>
    </source>
</evidence>
<dbReference type="EC" id="1.3.3.6" evidence="4"/>
<evidence type="ECO:0000256" key="7">
    <source>
        <dbReference type="ARBA" id="ARBA00022832"/>
    </source>
</evidence>
<dbReference type="Gene3D" id="2.40.110.10">
    <property type="entry name" value="Butyryl-CoA Dehydrogenase, subunit A, domain 2"/>
    <property type="match status" value="1"/>
</dbReference>
<dbReference type="GO" id="GO:0033540">
    <property type="term" value="P:fatty acid beta-oxidation using acyl-CoA oxidase"/>
    <property type="evidence" value="ECO:0007669"/>
    <property type="project" value="TreeGrafter"/>
</dbReference>
<keyword evidence="5" id="KW-0285">Flavoprotein</keyword>
<dbReference type="PANTHER" id="PTHR10909">
    <property type="entry name" value="ELECTRON TRANSPORT OXIDOREDUCTASE"/>
    <property type="match status" value="1"/>
</dbReference>
<dbReference type="InterPro" id="IPR037069">
    <property type="entry name" value="AcylCoA_DH/ox_N_sf"/>
</dbReference>